<dbReference type="AlphaFoldDB" id="Q39AG4"/>
<sequence length="93" mass="9666">MTAGAGRGVFARGIAAGHAFVRVPPLFVMDCPEDLRGVAFHSVSHFSAALLRSRFLPALDADTARPSPGMPVARLVAGVSHNPLADLHAPAAR</sequence>
<evidence type="ECO:0000313" key="1">
    <source>
        <dbReference type="EMBL" id="ABB10547.1"/>
    </source>
</evidence>
<proteinExistence type="predicted"/>
<gene>
    <name evidence="1" type="ordered locus">Bcep18194_B0431</name>
</gene>
<dbReference type="PATRIC" id="fig|482957.22.peg.4021"/>
<accession>Q39AG4</accession>
<dbReference type="KEGG" id="bur:Bcep18194_B0431"/>
<name>Q39AG4_BURL3</name>
<protein>
    <submittedName>
        <fullName evidence="1">Uncharacterized protein</fullName>
    </submittedName>
</protein>
<dbReference type="EMBL" id="CP000152">
    <property type="protein sequence ID" value="ABB10547.1"/>
    <property type="molecule type" value="Genomic_DNA"/>
</dbReference>
<evidence type="ECO:0000313" key="2">
    <source>
        <dbReference type="Proteomes" id="UP000002705"/>
    </source>
</evidence>
<keyword evidence="2" id="KW-1185">Reference proteome</keyword>
<dbReference type="HOGENOM" id="CLU_2394120_0_0_4"/>
<dbReference type="Proteomes" id="UP000002705">
    <property type="component" value="Chromosome 2"/>
</dbReference>
<organism evidence="1 2">
    <name type="scientific">Burkholderia lata (strain ATCC 17760 / DSM 23089 / LMG 22485 / NCIMB 9086 / R18194 / 383)</name>
    <dbReference type="NCBI Taxonomy" id="482957"/>
    <lineage>
        <taxon>Bacteria</taxon>
        <taxon>Pseudomonadati</taxon>
        <taxon>Pseudomonadota</taxon>
        <taxon>Betaproteobacteria</taxon>
        <taxon>Burkholderiales</taxon>
        <taxon>Burkholderiaceae</taxon>
        <taxon>Burkholderia</taxon>
        <taxon>Burkholderia cepacia complex</taxon>
    </lineage>
</organism>
<reference evidence="1" key="1">
    <citation type="submission" date="2005-10" db="EMBL/GenBank/DDBJ databases">
        <title>Complete sequence of chromosome 2 of Burkholderia sp. 383.</title>
        <authorList>
            <consortium name="US DOE Joint Genome Institute"/>
            <person name="Copeland A."/>
            <person name="Lucas S."/>
            <person name="Lapidus A."/>
            <person name="Barry K."/>
            <person name="Detter J.C."/>
            <person name="Glavina T."/>
            <person name="Hammon N."/>
            <person name="Israni S."/>
            <person name="Pitluck S."/>
            <person name="Chain P."/>
            <person name="Malfatti S."/>
            <person name="Shin M."/>
            <person name="Vergez L."/>
            <person name="Schmutz J."/>
            <person name="Larimer F."/>
            <person name="Land M."/>
            <person name="Kyrpides N."/>
            <person name="Lykidis A."/>
            <person name="Richardson P."/>
        </authorList>
    </citation>
    <scope>NUCLEOTIDE SEQUENCE [LARGE SCALE GENOMIC DNA]</scope>
    <source>
        <strain evidence="1">383</strain>
    </source>
</reference>